<evidence type="ECO:0000313" key="16">
    <source>
        <dbReference type="EMBL" id="KAI5409014.1"/>
    </source>
</evidence>
<comment type="similarity">
    <text evidence="9">Belongs to the sirtuin family. Class IV subfamily.</text>
</comment>
<evidence type="ECO:0000259" key="15">
    <source>
        <dbReference type="PROSITE" id="PS50305"/>
    </source>
</evidence>
<evidence type="ECO:0000256" key="2">
    <source>
        <dbReference type="ARBA" id="ARBA00004123"/>
    </source>
</evidence>
<feature type="active site" description="Proton acceptor" evidence="14">
    <location>
        <position position="134"/>
    </location>
</feature>
<dbReference type="CDD" id="cd01410">
    <property type="entry name" value="SIRT7"/>
    <property type="match status" value="1"/>
</dbReference>
<comment type="caution">
    <text evidence="16">The sequence shown here is derived from an EMBL/GenBank/DDBJ whole genome shotgun (WGS) entry which is preliminary data.</text>
</comment>
<dbReference type="PANTHER" id="PTHR11085">
    <property type="entry name" value="NAD-DEPENDENT PROTEIN DEACYLASE SIRTUIN-5, MITOCHONDRIAL-RELATED"/>
    <property type="match status" value="1"/>
</dbReference>
<dbReference type="EC" id="2.3.1.286" evidence="3"/>
<dbReference type="FunFam" id="2.20.28.200:FF:000003">
    <property type="entry name" value="NAD-dependent protein deacetylase SRT1"/>
    <property type="match status" value="1"/>
</dbReference>
<keyword evidence="4" id="KW-0808">Transferase</keyword>
<dbReference type="Proteomes" id="UP001058974">
    <property type="component" value="Chromosome 5"/>
</dbReference>
<evidence type="ECO:0000256" key="12">
    <source>
        <dbReference type="ARBA" id="ARBA00080890"/>
    </source>
</evidence>
<evidence type="ECO:0000256" key="14">
    <source>
        <dbReference type="PROSITE-ProRule" id="PRU00236"/>
    </source>
</evidence>
<evidence type="ECO:0000256" key="11">
    <source>
        <dbReference type="ARBA" id="ARBA00067249"/>
    </source>
</evidence>
<dbReference type="Gene3D" id="2.20.28.200">
    <property type="match status" value="1"/>
</dbReference>
<dbReference type="InterPro" id="IPR026590">
    <property type="entry name" value="Ssirtuin_cat_dom"/>
</dbReference>
<evidence type="ECO:0000256" key="10">
    <source>
        <dbReference type="ARBA" id="ARBA00050203"/>
    </source>
</evidence>
<evidence type="ECO:0000313" key="17">
    <source>
        <dbReference type="Proteomes" id="UP001058974"/>
    </source>
</evidence>
<evidence type="ECO:0000256" key="1">
    <source>
        <dbReference type="ARBA" id="ARBA00001947"/>
    </source>
</evidence>
<evidence type="ECO:0000256" key="3">
    <source>
        <dbReference type="ARBA" id="ARBA00012928"/>
    </source>
</evidence>
<accession>A0A9D5AIV2</accession>
<evidence type="ECO:0000256" key="7">
    <source>
        <dbReference type="ARBA" id="ARBA00023027"/>
    </source>
</evidence>
<keyword evidence="6 14" id="KW-0862">Zinc</keyword>
<dbReference type="InterPro" id="IPR003000">
    <property type="entry name" value="Sirtuin"/>
</dbReference>
<dbReference type="GO" id="GO:0005634">
    <property type="term" value="C:nucleus"/>
    <property type="evidence" value="ECO:0007669"/>
    <property type="project" value="UniProtKB-SubCell"/>
</dbReference>
<name>A0A9D5AIV2_PEA</name>
<dbReference type="SUPFAM" id="SSF52467">
    <property type="entry name" value="DHS-like NAD/FAD-binding domain"/>
    <property type="match status" value="1"/>
</dbReference>
<dbReference type="AlphaFoldDB" id="A0A9D5AIV2"/>
<dbReference type="Pfam" id="PF02146">
    <property type="entry name" value="SIR2"/>
    <property type="match status" value="1"/>
</dbReference>
<dbReference type="EMBL" id="JAMSHJ010000005">
    <property type="protein sequence ID" value="KAI5409014.1"/>
    <property type="molecule type" value="Genomic_DNA"/>
</dbReference>
<evidence type="ECO:0000256" key="4">
    <source>
        <dbReference type="ARBA" id="ARBA00022679"/>
    </source>
</evidence>
<feature type="domain" description="Deacetylase sirtuin-type" evidence="15">
    <location>
        <begin position="27"/>
        <end position="319"/>
    </location>
</feature>
<evidence type="ECO:0000256" key="6">
    <source>
        <dbReference type="ARBA" id="ARBA00022833"/>
    </source>
</evidence>
<dbReference type="GO" id="GO:0070403">
    <property type="term" value="F:NAD+ binding"/>
    <property type="evidence" value="ECO:0007669"/>
    <property type="project" value="InterPro"/>
</dbReference>
<evidence type="ECO:0000256" key="8">
    <source>
        <dbReference type="ARBA" id="ARBA00023242"/>
    </source>
</evidence>
<dbReference type="FunFam" id="3.40.50.1220:FF:000038">
    <property type="entry name" value="NAD-dependent protein deacetylase sirtuin-6 isoform X2"/>
    <property type="match status" value="1"/>
</dbReference>
<feature type="binding site" evidence="14">
    <location>
        <position position="142"/>
    </location>
    <ligand>
        <name>Zn(2+)</name>
        <dbReference type="ChEBI" id="CHEBI:29105"/>
    </ligand>
</feature>
<dbReference type="GO" id="GO:0046872">
    <property type="term" value="F:metal ion binding"/>
    <property type="evidence" value="ECO:0007669"/>
    <property type="project" value="UniProtKB-KW"/>
</dbReference>
<dbReference type="Gramene" id="Psat05G0472700-T1">
    <property type="protein sequence ID" value="KAI5409014.1"/>
    <property type="gene ID" value="KIW84_054727"/>
</dbReference>
<organism evidence="16 17">
    <name type="scientific">Pisum sativum</name>
    <name type="common">Garden pea</name>
    <name type="synonym">Lathyrus oleraceus</name>
    <dbReference type="NCBI Taxonomy" id="3888"/>
    <lineage>
        <taxon>Eukaryota</taxon>
        <taxon>Viridiplantae</taxon>
        <taxon>Streptophyta</taxon>
        <taxon>Embryophyta</taxon>
        <taxon>Tracheophyta</taxon>
        <taxon>Spermatophyta</taxon>
        <taxon>Magnoliopsida</taxon>
        <taxon>eudicotyledons</taxon>
        <taxon>Gunneridae</taxon>
        <taxon>Pentapetalae</taxon>
        <taxon>rosids</taxon>
        <taxon>fabids</taxon>
        <taxon>Fabales</taxon>
        <taxon>Fabaceae</taxon>
        <taxon>Papilionoideae</taxon>
        <taxon>50 kb inversion clade</taxon>
        <taxon>NPAAA clade</taxon>
        <taxon>Hologalegina</taxon>
        <taxon>IRL clade</taxon>
        <taxon>Fabeae</taxon>
        <taxon>Lathyrus</taxon>
    </lineage>
</organism>
<dbReference type="InterPro" id="IPR050134">
    <property type="entry name" value="NAD-dep_sirtuin_deacylases"/>
</dbReference>
<comment type="catalytic activity">
    <reaction evidence="10">
        <text>N(6)-acetyl-L-lysyl-[protein] + NAD(+) + H2O = 2''-O-acetyl-ADP-D-ribose + nicotinamide + L-lysyl-[protein]</text>
        <dbReference type="Rhea" id="RHEA:43636"/>
        <dbReference type="Rhea" id="RHEA-COMP:9752"/>
        <dbReference type="Rhea" id="RHEA-COMP:10731"/>
        <dbReference type="ChEBI" id="CHEBI:15377"/>
        <dbReference type="ChEBI" id="CHEBI:17154"/>
        <dbReference type="ChEBI" id="CHEBI:29969"/>
        <dbReference type="ChEBI" id="CHEBI:57540"/>
        <dbReference type="ChEBI" id="CHEBI:61930"/>
        <dbReference type="ChEBI" id="CHEBI:83767"/>
        <dbReference type="EC" id="2.3.1.286"/>
    </reaction>
</comment>
<evidence type="ECO:0000256" key="9">
    <source>
        <dbReference type="ARBA" id="ARBA00038170"/>
    </source>
</evidence>
<keyword evidence="8" id="KW-0539">Nucleus</keyword>
<dbReference type="GO" id="GO:0003714">
    <property type="term" value="F:transcription corepressor activity"/>
    <property type="evidence" value="ECO:0007669"/>
    <property type="project" value="TreeGrafter"/>
</dbReference>
<dbReference type="InterPro" id="IPR029035">
    <property type="entry name" value="DHS-like_NAD/FAD-binding_dom"/>
</dbReference>
<dbReference type="PANTHER" id="PTHR11085:SF12">
    <property type="entry name" value="NAD-DEPENDENT PROTEIN DEACYLASE SIRTUIN-6"/>
    <property type="match status" value="1"/>
</dbReference>
<keyword evidence="7" id="KW-0520">NAD</keyword>
<reference evidence="16 17" key="1">
    <citation type="journal article" date="2022" name="Nat. Genet.">
        <title>Improved pea reference genome and pan-genome highlight genomic features and evolutionary characteristics.</title>
        <authorList>
            <person name="Yang T."/>
            <person name="Liu R."/>
            <person name="Luo Y."/>
            <person name="Hu S."/>
            <person name="Wang D."/>
            <person name="Wang C."/>
            <person name="Pandey M.K."/>
            <person name="Ge S."/>
            <person name="Xu Q."/>
            <person name="Li N."/>
            <person name="Li G."/>
            <person name="Huang Y."/>
            <person name="Saxena R.K."/>
            <person name="Ji Y."/>
            <person name="Li M."/>
            <person name="Yan X."/>
            <person name="He Y."/>
            <person name="Liu Y."/>
            <person name="Wang X."/>
            <person name="Xiang C."/>
            <person name="Varshney R.K."/>
            <person name="Ding H."/>
            <person name="Gao S."/>
            <person name="Zong X."/>
        </authorList>
    </citation>
    <scope>NUCLEOTIDE SEQUENCE [LARGE SCALE GENOMIC DNA]</scope>
    <source>
        <strain evidence="16 17">cv. Zhongwan 6</strain>
    </source>
</reference>
<feature type="binding site" evidence="14">
    <location>
        <position position="145"/>
    </location>
    <ligand>
        <name>Zn(2+)</name>
        <dbReference type="ChEBI" id="CHEBI:29105"/>
    </ligand>
</feature>
<keyword evidence="17" id="KW-1185">Reference proteome</keyword>
<gene>
    <name evidence="16" type="ORF">KIW84_054727</name>
</gene>
<sequence length="583" mass="65035">MSLGYAEKLSFIEDVGNVGMTEHFDPSTILREKIEQLAIMIKKSKHLVVFTGAGISTSCGIPDFRGPKGIWTLQREGKALPEASLPFHRAVPSLTHMSLVELEKAGILKFVISQNVDGLHLRSGIPREKLSELHGNSFMETCPSCGAEYFRDFEVETIGLKETSRRCSDAKCGARLKDTVLDWEDALPPKEMNPAEKHCKQADIVLCLGTSLQITPACNLPLKALRGGGKVVIVNLQTRPDRSHQSGLVPNPIPLSWLFWPSHSSVTERHNLGFLGFPVPCRANGRNDRKTPKDKNASLVIHGFSDKVIAGVMEHLNLRIPPFIRIDLFQIIVVHALSNDKRYVNWTLQVASSHAQKAALPFIKSVERRDKMFLVPSPATCAFGKMVLDMISKSLIFKWAEIDSLQLVLFVLRSNECAKKLTSISVLVCRFPSRTRKVSKKPFWISNPFGLKAYNKTFEMVLNLNFGEGCGCSSLEVDVPIDFMSSTDCFNFDKDVIFQKLRDKAVFESKCGQNAVIERKTILSPRSDITTYAIVTNVVHYSKPVPDSLTNCDLKKRKDIMIGTGSSWKRSKVSKGKSISKKE</sequence>
<dbReference type="Gene3D" id="3.40.50.1220">
    <property type="entry name" value="TPP-binding domain"/>
    <property type="match status" value="1"/>
</dbReference>
<dbReference type="PROSITE" id="PS50305">
    <property type="entry name" value="SIRTUIN"/>
    <property type="match status" value="1"/>
</dbReference>
<feature type="binding site" evidence="14">
    <location>
        <position position="167"/>
    </location>
    <ligand>
        <name>Zn(2+)</name>
        <dbReference type="ChEBI" id="CHEBI:29105"/>
    </ligand>
</feature>
<evidence type="ECO:0000256" key="13">
    <source>
        <dbReference type="ARBA" id="ARBA00083601"/>
    </source>
</evidence>
<evidence type="ECO:0000256" key="5">
    <source>
        <dbReference type="ARBA" id="ARBA00022723"/>
    </source>
</evidence>
<comment type="cofactor">
    <cofactor evidence="1">
        <name>Zn(2+)</name>
        <dbReference type="ChEBI" id="CHEBI:29105"/>
    </cofactor>
</comment>
<dbReference type="GO" id="GO:0017136">
    <property type="term" value="F:histone deacetylase activity, NAD-dependent"/>
    <property type="evidence" value="ECO:0007669"/>
    <property type="project" value="TreeGrafter"/>
</dbReference>
<feature type="binding site" evidence="14">
    <location>
        <position position="172"/>
    </location>
    <ligand>
        <name>Zn(2+)</name>
        <dbReference type="ChEBI" id="CHEBI:29105"/>
    </ligand>
</feature>
<dbReference type="GO" id="GO:0000122">
    <property type="term" value="P:negative regulation of transcription by RNA polymerase II"/>
    <property type="evidence" value="ECO:0007669"/>
    <property type="project" value="TreeGrafter"/>
</dbReference>
<protein>
    <recommendedName>
        <fullName evidence="11">NAD-dependent protein deacetylase SRT1</fullName>
        <ecNumber evidence="3">2.3.1.286</ecNumber>
    </recommendedName>
    <alternativeName>
        <fullName evidence="13">Regulatory protein SIR2 homolog 1</fullName>
    </alternativeName>
    <alternativeName>
        <fullName evidence="12">SIR2-like protein 1</fullName>
    </alternativeName>
</protein>
<proteinExistence type="inferred from homology"/>
<keyword evidence="5 14" id="KW-0479">Metal-binding</keyword>
<comment type="subcellular location">
    <subcellularLocation>
        <location evidence="2">Nucleus</location>
    </subcellularLocation>
</comment>